<dbReference type="PANTHER" id="PTHR36836">
    <property type="entry name" value="COLANIC ACID BIOSYNTHESIS PROTEIN WCAK"/>
    <property type="match status" value="1"/>
</dbReference>
<comment type="caution">
    <text evidence="2">The sequence shown here is derived from an EMBL/GenBank/DDBJ whole genome shotgun (WGS) entry which is preliminary data.</text>
</comment>
<keyword evidence="2" id="KW-0808">Transferase</keyword>
<dbReference type="PANTHER" id="PTHR36836:SF1">
    <property type="entry name" value="COLANIC ACID BIOSYNTHESIS PROTEIN WCAK"/>
    <property type="match status" value="1"/>
</dbReference>
<gene>
    <name evidence="2" type="ORF">H9763_06600</name>
</gene>
<dbReference type="EMBL" id="DWXE01000022">
    <property type="protein sequence ID" value="HJB91124.1"/>
    <property type="molecule type" value="Genomic_DNA"/>
</dbReference>
<protein>
    <submittedName>
        <fullName evidence="2">Polysaccharide pyruvyl transferase family protein</fullName>
    </submittedName>
</protein>
<dbReference type="AlphaFoldDB" id="A0A9D2MRA2"/>
<evidence type="ECO:0000313" key="2">
    <source>
        <dbReference type="EMBL" id="HJB91124.1"/>
    </source>
</evidence>
<dbReference type="GO" id="GO:0016740">
    <property type="term" value="F:transferase activity"/>
    <property type="evidence" value="ECO:0007669"/>
    <property type="project" value="UniProtKB-KW"/>
</dbReference>
<dbReference type="Gene3D" id="3.40.50.2000">
    <property type="entry name" value="Glycogen Phosphorylase B"/>
    <property type="match status" value="1"/>
</dbReference>
<evidence type="ECO:0000259" key="1">
    <source>
        <dbReference type="Pfam" id="PF04230"/>
    </source>
</evidence>
<reference evidence="2" key="1">
    <citation type="journal article" date="2021" name="PeerJ">
        <title>Extensive microbial diversity within the chicken gut microbiome revealed by metagenomics and culture.</title>
        <authorList>
            <person name="Gilroy R."/>
            <person name="Ravi A."/>
            <person name="Getino M."/>
            <person name="Pursley I."/>
            <person name="Horton D.L."/>
            <person name="Alikhan N.F."/>
            <person name="Baker D."/>
            <person name="Gharbi K."/>
            <person name="Hall N."/>
            <person name="Watson M."/>
            <person name="Adriaenssens E.M."/>
            <person name="Foster-Nyarko E."/>
            <person name="Jarju S."/>
            <person name="Secka A."/>
            <person name="Antonio M."/>
            <person name="Oren A."/>
            <person name="Chaudhuri R.R."/>
            <person name="La Ragione R."/>
            <person name="Hildebrand F."/>
            <person name="Pallen M.J."/>
        </authorList>
    </citation>
    <scope>NUCLEOTIDE SEQUENCE</scope>
    <source>
        <strain evidence="2">USAMLcec3-2134</strain>
    </source>
</reference>
<dbReference type="Proteomes" id="UP000886883">
    <property type="component" value="Unassembled WGS sequence"/>
</dbReference>
<accession>A0A9D2MRA2</accession>
<proteinExistence type="predicted"/>
<dbReference type="Pfam" id="PF04230">
    <property type="entry name" value="PS_pyruv_trans"/>
    <property type="match status" value="1"/>
</dbReference>
<sequence>MREDEIVLYMHAGSGNHGCEAIVNSLCHMLGRPAVLVTNRPEEDRRYSLGGLCREMVAEKSIEKNFFVHAWYYAKRALLRDPECFMRYRYGDVTGKNLRKLNISIGGDNYCYDNMLDRLMQSNRMFHRQGAKTALLGCSIEPELLKRPEIVADMRLYDAIIARESLTWQALRDAGIRDNVHLCPDPAFLLESRTLPLPEGWKEGRMLGLNVSPMIVDNEKRAGITMENYRALIAWALEHTDLSVALIPHVVWDSNDDRKPIRRLYEAFADSGRVICLGDASAPELKGYISRCRMFIGARTHATIAAYSTCVPTLAVGYSVKALGIARDLFGDSDHYVLPVQTLERKEDLIGAFSWLMEREGEIREHLARIMPGYREKARGAKALIEGLLD</sequence>
<name>A0A9D2MRA2_9FIRM</name>
<evidence type="ECO:0000313" key="3">
    <source>
        <dbReference type="Proteomes" id="UP000886883"/>
    </source>
</evidence>
<feature type="domain" description="Polysaccharide pyruvyl transferase" evidence="1">
    <location>
        <begin position="103"/>
        <end position="319"/>
    </location>
</feature>
<organism evidence="2 3">
    <name type="scientific">Candidatus Eisenbergiella merdigallinarum</name>
    <dbReference type="NCBI Taxonomy" id="2838552"/>
    <lineage>
        <taxon>Bacteria</taxon>
        <taxon>Bacillati</taxon>
        <taxon>Bacillota</taxon>
        <taxon>Clostridia</taxon>
        <taxon>Lachnospirales</taxon>
        <taxon>Lachnospiraceae</taxon>
        <taxon>Eisenbergiella</taxon>
    </lineage>
</organism>
<reference evidence="2" key="2">
    <citation type="submission" date="2021-04" db="EMBL/GenBank/DDBJ databases">
        <authorList>
            <person name="Gilroy R."/>
        </authorList>
    </citation>
    <scope>NUCLEOTIDE SEQUENCE</scope>
    <source>
        <strain evidence="2">USAMLcec3-2134</strain>
    </source>
</reference>
<dbReference type="InterPro" id="IPR007345">
    <property type="entry name" value="Polysacch_pyruvyl_Trfase"/>
</dbReference>